<protein>
    <submittedName>
        <fullName evidence="4">SPOR domain-containing protein</fullName>
    </submittedName>
</protein>
<keyword evidence="5" id="KW-1185">Reference proteome</keyword>
<feature type="compositionally biased region" description="Low complexity" evidence="1">
    <location>
        <begin position="126"/>
        <end position="141"/>
    </location>
</feature>
<keyword evidence="2" id="KW-0812">Transmembrane</keyword>
<comment type="caution">
    <text evidence="4">The sequence shown here is derived from an EMBL/GenBank/DDBJ whole genome shotgun (WGS) entry which is preliminary data.</text>
</comment>
<dbReference type="Gene3D" id="3.30.70.1070">
    <property type="entry name" value="Sporulation related repeat"/>
    <property type="match status" value="1"/>
</dbReference>
<dbReference type="InterPro" id="IPR007730">
    <property type="entry name" value="SPOR-like_dom"/>
</dbReference>
<evidence type="ECO:0000256" key="2">
    <source>
        <dbReference type="SAM" id="Phobius"/>
    </source>
</evidence>
<keyword evidence="2" id="KW-1133">Transmembrane helix</keyword>
<feature type="region of interest" description="Disordered" evidence="1">
    <location>
        <begin position="104"/>
        <end position="200"/>
    </location>
</feature>
<dbReference type="PANTHER" id="PTHR38687">
    <property type="entry name" value="CELL DIVISION PROTEIN DEDD-RELATED"/>
    <property type="match status" value="1"/>
</dbReference>
<name>A0ABV7RFH3_9NEIS</name>
<feature type="transmembrane region" description="Helical" evidence="2">
    <location>
        <begin position="20"/>
        <end position="38"/>
    </location>
</feature>
<dbReference type="InterPro" id="IPR052521">
    <property type="entry name" value="Cell_div_SPOR-domain"/>
</dbReference>
<reference evidence="5" key="1">
    <citation type="journal article" date="2019" name="Int. J. Syst. Evol. Microbiol.">
        <title>The Global Catalogue of Microorganisms (GCM) 10K type strain sequencing project: providing services to taxonomists for standard genome sequencing and annotation.</title>
        <authorList>
            <consortium name="The Broad Institute Genomics Platform"/>
            <consortium name="The Broad Institute Genome Sequencing Center for Infectious Disease"/>
            <person name="Wu L."/>
            <person name="Ma J."/>
        </authorList>
    </citation>
    <scope>NUCLEOTIDE SEQUENCE [LARGE SCALE GENOMIC DNA]</scope>
    <source>
        <strain evidence="5">KCTC 42742</strain>
    </source>
</reference>
<evidence type="ECO:0000313" key="4">
    <source>
        <dbReference type="EMBL" id="MFC3532192.1"/>
    </source>
</evidence>
<feature type="domain" description="SPOR" evidence="3">
    <location>
        <begin position="197"/>
        <end position="275"/>
    </location>
</feature>
<evidence type="ECO:0000256" key="1">
    <source>
        <dbReference type="SAM" id="MobiDB-lite"/>
    </source>
</evidence>
<dbReference type="Proteomes" id="UP001595741">
    <property type="component" value="Unassembled WGS sequence"/>
</dbReference>
<dbReference type="RefSeq" id="WP_386090669.1">
    <property type="nucleotide sequence ID" value="NZ_JBHRXN010000022.1"/>
</dbReference>
<keyword evidence="2" id="KW-0472">Membrane</keyword>
<organism evidence="4 5">
    <name type="scientific">Vogesella facilis</name>
    <dbReference type="NCBI Taxonomy" id="1655232"/>
    <lineage>
        <taxon>Bacteria</taxon>
        <taxon>Pseudomonadati</taxon>
        <taxon>Pseudomonadota</taxon>
        <taxon>Betaproteobacteria</taxon>
        <taxon>Neisseriales</taxon>
        <taxon>Chromobacteriaceae</taxon>
        <taxon>Vogesella</taxon>
    </lineage>
</organism>
<dbReference type="Pfam" id="PF05036">
    <property type="entry name" value="SPOR"/>
    <property type="match status" value="1"/>
</dbReference>
<feature type="compositionally biased region" description="Basic and acidic residues" evidence="1">
    <location>
        <begin position="142"/>
        <end position="169"/>
    </location>
</feature>
<dbReference type="PANTHER" id="PTHR38687:SF1">
    <property type="entry name" value="CELL DIVISION PROTEIN DEDD"/>
    <property type="match status" value="1"/>
</dbReference>
<proteinExistence type="predicted"/>
<feature type="compositionally biased region" description="Pro residues" evidence="1">
    <location>
        <begin position="106"/>
        <end position="115"/>
    </location>
</feature>
<sequence length="275" mass="28496">MALSTHDELLMLRKRARRRLVGAIVLVSVSTAVLWNVVDALPEQAMKPESVDITGLQTASAPQAVAPKPAAVPQQASQPETELLATLPPEEAVTLPPAAATVPPVAAAPPAPPPAVAEKPKPEPAPAKLPEAVKPPVTSKPVVKEAPKEAPKLAEKPKPKETPKPDGQKAADPMAILEGRDDGKPAAKPASETAKPSADGKRFSVQLAALSDPAKVDALKSKLTAAGVNARFSKVQTSKGEVTRVRVGPFPSREEADASLRRLAKAGVTGIVVAQ</sequence>
<accession>A0ABV7RFH3</accession>
<evidence type="ECO:0000313" key="5">
    <source>
        <dbReference type="Proteomes" id="UP001595741"/>
    </source>
</evidence>
<dbReference type="SUPFAM" id="SSF110997">
    <property type="entry name" value="Sporulation related repeat"/>
    <property type="match status" value="1"/>
</dbReference>
<gene>
    <name evidence="4" type="ORF">ACFOLG_08345</name>
</gene>
<evidence type="ECO:0000259" key="3">
    <source>
        <dbReference type="PROSITE" id="PS51724"/>
    </source>
</evidence>
<dbReference type="PROSITE" id="PS51724">
    <property type="entry name" value="SPOR"/>
    <property type="match status" value="1"/>
</dbReference>
<dbReference type="InterPro" id="IPR036680">
    <property type="entry name" value="SPOR-like_sf"/>
</dbReference>
<dbReference type="EMBL" id="JBHRXN010000022">
    <property type="protein sequence ID" value="MFC3532192.1"/>
    <property type="molecule type" value="Genomic_DNA"/>
</dbReference>